<feature type="transmembrane region" description="Helical" evidence="7">
    <location>
        <begin position="370"/>
        <end position="391"/>
    </location>
</feature>
<keyword evidence="10" id="KW-1185">Reference proteome</keyword>
<accession>A0AAN6MNA7</accession>
<gene>
    <name evidence="9" type="ORF">C8A05DRAFT_33275</name>
</gene>
<dbReference type="EMBL" id="MU855475">
    <property type="protein sequence ID" value="KAK3902993.1"/>
    <property type="molecule type" value="Genomic_DNA"/>
</dbReference>
<dbReference type="Proteomes" id="UP001303889">
    <property type="component" value="Unassembled WGS sequence"/>
</dbReference>
<evidence type="ECO:0000256" key="6">
    <source>
        <dbReference type="SAM" id="MobiDB-lite"/>
    </source>
</evidence>
<keyword evidence="3 7" id="KW-0812">Transmembrane</keyword>
<organism evidence="9 10">
    <name type="scientific">Staphylotrichum tortipilum</name>
    <dbReference type="NCBI Taxonomy" id="2831512"/>
    <lineage>
        <taxon>Eukaryota</taxon>
        <taxon>Fungi</taxon>
        <taxon>Dikarya</taxon>
        <taxon>Ascomycota</taxon>
        <taxon>Pezizomycotina</taxon>
        <taxon>Sordariomycetes</taxon>
        <taxon>Sordariomycetidae</taxon>
        <taxon>Sordariales</taxon>
        <taxon>Chaetomiaceae</taxon>
        <taxon>Staphylotrichum</taxon>
    </lineage>
</organism>
<keyword evidence="2" id="KW-0813">Transport</keyword>
<keyword evidence="5 7" id="KW-0472">Membrane</keyword>
<dbReference type="GO" id="GO:0022857">
    <property type="term" value="F:transmembrane transporter activity"/>
    <property type="evidence" value="ECO:0007669"/>
    <property type="project" value="InterPro"/>
</dbReference>
<dbReference type="InterPro" id="IPR011701">
    <property type="entry name" value="MFS"/>
</dbReference>
<name>A0AAN6MNA7_9PEZI</name>
<evidence type="ECO:0000256" key="3">
    <source>
        <dbReference type="ARBA" id="ARBA00022692"/>
    </source>
</evidence>
<feature type="transmembrane region" description="Helical" evidence="7">
    <location>
        <begin position="192"/>
        <end position="212"/>
    </location>
</feature>
<feature type="transmembrane region" description="Helical" evidence="7">
    <location>
        <begin position="397"/>
        <end position="418"/>
    </location>
</feature>
<feature type="transmembrane region" description="Helical" evidence="7">
    <location>
        <begin position="224"/>
        <end position="247"/>
    </location>
</feature>
<dbReference type="PANTHER" id="PTHR43791:SF92">
    <property type="entry name" value="AGL026WP"/>
    <property type="match status" value="1"/>
</dbReference>
<dbReference type="GO" id="GO:0016020">
    <property type="term" value="C:membrane"/>
    <property type="evidence" value="ECO:0007669"/>
    <property type="project" value="UniProtKB-SubCell"/>
</dbReference>
<protein>
    <submittedName>
        <fullName evidence="9">Tartrate transporter</fullName>
    </submittedName>
</protein>
<feature type="transmembrane region" description="Helical" evidence="7">
    <location>
        <begin position="430"/>
        <end position="451"/>
    </location>
</feature>
<evidence type="ECO:0000256" key="2">
    <source>
        <dbReference type="ARBA" id="ARBA00022448"/>
    </source>
</evidence>
<reference evidence="9" key="2">
    <citation type="submission" date="2023-05" db="EMBL/GenBank/DDBJ databases">
        <authorList>
            <consortium name="Lawrence Berkeley National Laboratory"/>
            <person name="Steindorff A."/>
            <person name="Hensen N."/>
            <person name="Bonometti L."/>
            <person name="Westerberg I."/>
            <person name="Brannstrom I.O."/>
            <person name="Guillou S."/>
            <person name="Cros-Aarteil S."/>
            <person name="Calhoun S."/>
            <person name="Haridas S."/>
            <person name="Kuo A."/>
            <person name="Mondo S."/>
            <person name="Pangilinan J."/>
            <person name="Riley R."/>
            <person name="Labutti K."/>
            <person name="Andreopoulos B."/>
            <person name="Lipzen A."/>
            <person name="Chen C."/>
            <person name="Yanf M."/>
            <person name="Daum C."/>
            <person name="Ng V."/>
            <person name="Clum A."/>
            <person name="Ohm R."/>
            <person name="Martin F."/>
            <person name="Silar P."/>
            <person name="Natvig D."/>
            <person name="Lalanne C."/>
            <person name="Gautier V."/>
            <person name="Ament-Velasquez S.L."/>
            <person name="Kruys A."/>
            <person name="Hutchinson M.I."/>
            <person name="Powell A.J."/>
            <person name="Barry K."/>
            <person name="Miller A.N."/>
            <person name="Grigoriev I.V."/>
            <person name="Debuchy R."/>
            <person name="Gladieux P."/>
            <person name="Thoren M.H."/>
            <person name="Johannesson H."/>
        </authorList>
    </citation>
    <scope>NUCLEOTIDE SEQUENCE</scope>
    <source>
        <strain evidence="9">CBS 103.79</strain>
    </source>
</reference>
<dbReference type="FunFam" id="1.20.1250.20:FF:000057">
    <property type="entry name" value="MFS general substrate transporter"/>
    <property type="match status" value="1"/>
</dbReference>
<comment type="subcellular location">
    <subcellularLocation>
        <location evidence="1">Membrane</location>
        <topology evidence="1">Multi-pass membrane protein</topology>
    </subcellularLocation>
</comment>
<evidence type="ECO:0000313" key="10">
    <source>
        <dbReference type="Proteomes" id="UP001303889"/>
    </source>
</evidence>
<keyword evidence="4 7" id="KW-1133">Transmembrane helix</keyword>
<feature type="transmembrane region" description="Helical" evidence="7">
    <location>
        <begin position="339"/>
        <end position="358"/>
    </location>
</feature>
<feature type="transmembrane region" description="Helical" evidence="7">
    <location>
        <begin position="101"/>
        <end position="123"/>
    </location>
</feature>
<evidence type="ECO:0000259" key="8">
    <source>
        <dbReference type="PROSITE" id="PS50850"/>
    </source>
</evidence>
<reference evidence="9" key="1">
    <citation type="journal article" date="2023" name="Mol. Phylogenet. Evol.">
        <title>Genome-scale phylogeny and comparative genomics of the fungal order Sordariales.</title>
        <authorList>
            <person name="Hensen N."/>
            <person name="Bonometti L."/>
            <person name="Westerberg I."/>
            <person name="Brannstrom I.O."/>
            <person name="Guillou S."/>
            <person name="Cros-Aarteil S."/>
            <person name="Calhoun S."/>
            <person name="Haridas S."/>
            <person name="Kuo A."/>
            <person name="Mondo S."/>
            <person name="Pangilinan J."/>
            <person name="Riley R."/>
            <person name="LaButti K."/>
            <person name="Andreopoulos B."/>
            <person name="Lipzen A."/>
            <person name="Chen C."/>
            <person name="Yan M."/>
            <person name="Daum C."/>
            <person name="Ng V."/>
            <person name="Clum A."/>
            <person name="Steindorff A."/>
            <person name="Ohm R.A."/>
            <person name="Martin F."/>
            <person name="Silar P."/>
            <person name="Natvig D.O."/>
            <person name="Lalanne C."/>
            <person name="Gautier V."/>
            <person name="Ament-Velasquez S.L."/>
            <person name="Kruys A."/>
            <person name="Hutchinson M.I."/>
            <person name="Powell A.J."/>
            <person name="Barry K."/>
            <person name="Miller A.N."/>
            <person name="Grigoriev I.V."/>
            <person name="Debuchy R."/>
            <person name="Gladieux P."/>
            <person name="Hiltunen Thoren M."/>
            <person name="Johannesson H."/>
        </authorList>
    </citation>
    <scope>NUCLEOTIDE SEQUENCE</scope>
    <source>
        <strain evidence="9">CBS 103.79</strain>
    </source>
</reference>
<evidence type="ECO:0000256" key="5">
    <source>
        <dbReference type="ARBA" id="ARBA00023136"/>
    </source>
</evidence>
<feature type="compositionally biased region" description="Basic and acidic residues" evidence="6">
    <location>
        <begin position="1"/>
        <end position="22"/>
    </location>
</feature>
<dbReference type="SUPFAM" id="SSF103473">
    <property type="entry name" value="MFS general substrate transporter"/>
    <property type="match status" value="1"/>
</dbReference>
<evidence type="ECO:0000313" key="9">
    <source>
        <dbReference type="EMBL" id="KAK3902993.1"/>
    </source>
</evidence>
<dbReference type="Pfam" id="PF07690">
    <property type="entry name" value="MFS_1"/>
    <property type="match status" value="1"/>
</dbReference>
<dbReference type="PROSITE" id="PS50850">
    <property type="entry name" value="MFS"/>
    <property type="match status" value="1"/>
</dbReference>
<proteinExistence type="predicted"/>
<comment type="caution">
    <text evidence="9">The sequence shown here is derived from an EMBL/GenBank/DDBJ whole genome shotgun (WGS) entry which is preliminary data.</text>
</comment>
<feature type="region of interest" description="Disordered" evidence="6">
    <location>
        <begin position="1"/>
        <end position="36"/>
    </location>
</feature>
<evidence type="ECO:0000256" key="7">
    <source>
        <dbReference type="SAM" id="Phobius"/>
    </source>
</evidence>
<dbReference type="InterPro" id="IPR036259">
    <property type="entry name" value="MFS_trans_sf"/>
</dbReference>
<feature type="transmembrane region" description="Helical" evidence="7">
    <location>
        <begin position="161"/>
        <end position="180"/>
    </location>
</feature>
<feature type="domain" description="Major facilitator superfamily (MFS) profile" evidence="8">
    <location>
        <begin position="64"/>
        <end position="490"/>
    </location>
</feature>
<dbReference type="FunFam" id="1.20.1250.20:FF:000013">
    <property type="entry name" value="MFS general substrate transporter"/>
    <property type="match status" value="1"/>
</dbReference>
<feature type="transmembrane region" description="Helical" evidence="7">
    <location>
        <begin position="130"/>
        <end position="155"/>
    </location>
</feature>
<dbReference type="Gene3D" id="1.20.1250.20">
    <property type="entry name" value="MFS general substrate transporter like domains"/>
    <property type="match status" value="2"/>
</dbReference>
<sequence length="517" mass="56668">MDSRPTGKGSKGDETGSTDEKVATTNVEDSSAPRLQAPEFVRSLSPEEREILEKKLKRKIDIRLLPAIIIMYIMNYIDRNNIAAARLAGLERDLHLSSTEFQTAVSILFVGYLLMQIPSNLFLNKFGKPAIYLPASMVVWGIISALTAVCTSAGGLMANRFFLGIVEAAYFPGCLYYLSCWYTRKELGFRTAVLYSGALISGAFSGFIAAGVTWGMDGTRGLGAWQWLFIIEGAVTVVVAMACYFVLPNFPRTTLWLTEEERALAVWRLQEDIGEDDWINSEEQTFWQGAKLAFTDYKTYILLVMLFCIVASGTVTNFFPTVVNTLKGGLSEQNRNSNTITLLLTAPPYVLGVIATYLNATHADKTGERYWHITVPLSVAVVAYIIAATTTAVAPRYLSMMLMVPSVYSGFVVGLAWISNTMPRPPAKRAAALAFINAVSNCSSIYASYLYPKSADPHYTVAMIVNCVMAFIAICAATVMRAVLVRLNKKLDAGIWVEGAINGVPGDGSSNAFQFRV</sequence>
<dbReference type="PANTHER" id="PTHR43791">
    <property type="entry name" value="PERMEASE-RELATED"/>
    <property type="match status" value="1"/>
</dbReference>
<feature type="transmembrane region" description="Helical" evidence="7">
    <location>
        <begin position="60"/>
        <end position="77"/>
    </location>
</feature>
<feature type="transmembrane region" description="Helical" evidence="7">
    <location>
        <begin position="463"/>
        <end position="484"/>
    </location>
</feature>
<evidence type="ECO:0000256" key="1">
    <source>
        <dbReference type="ARBA" id="ARBA00004141"/>
    </source>
</evidence>
<feature type="transmembrane region" description="Helical" evidence="7">
    <location>
        <begin position="300"/>
        <end position="319"/>
    </location>
</feature>
<dbReference type="AlphaFoldDB" id="A0AAN6MNA7"/>
<dbReference type="InterPro" id="IPR020846">
    <property type="entry name" value="MFS_dom"/>
</dbReference>
<evidence type="ECO:0000256" key="4">
    <source>
        <dbReference type="ARBA" id="ARBA00022989"/>
    </source>
</evidence>